<dbReference type="InterPro" id="IPR025612">
    <property type="entry name" value="YqjK"/>
</dbReference>
<dbReference type="RefSeq" id="WP_100378492.1">
    <property type="nucleotide sequence ID" value="NZ_CBCSBW010000004.1"/>
</dbReference>
<dbReference type="Pfam" id="PF13997">
    <property type="entry name" value="YqjK"/>
    <property type="match status" value="1"/>
</dbReference>
<dbReference type="OrthoDB" id="9134902at2"/>
<evidence type="ECO:0000313" key="1">
    <source>
        <dbReference type="EMBL" id="PJI82715.1"/>
    </source>
</evidence>
<reference evidence="1 2" key="1">
    <citation type="submission" date="2017-11" db="EMBL/GenBank/DDBJ databases">
        <title>Genomic Encyclopedia of Type Strains, Phase III (KMG-III): the genomes of soil and plant-associated and newly described type strains.</title>
        <authorList>
            <person name="Whitman W."/>
        </authorList>
    </citation>
    <scope>NUCLEOTIDE SEQUENCE [LARGE SCALE GENOMIC DNA]</scope>
    <source>
        <strain evidence="1 2">UB-Domo-W1</strain>
    </source>
</reference>
<dbReference type="EMBL" id="PGTX01000001">
    <property type="protein sequence ID" value="PJI82715.1"/>
    <property type="molecule type" value="Genomic_DNA"/>
</dbReference>
<sequence>MKHPSLAELTARQQLLQARAAQERSDFALHFEPLEMPLSWADKGVDAFHFISSNPFLWSSAFAVLAHYRPKLATKALAVGWGAIKLFKTAKNLI</sequence>
<evidence type="ECO:0000313" key="2">
    <source>
        <dbReference type="Proteomes" id="UP000229366"/>
    </source>
</evidence>
<dbReference type="Proteomes" id="UP000229366">
    <property type="component" value="Unassembled WGS sequence"/>
</dbReference>
<protein>
    <submittedName>
        <fullName evidence="1">YqjK-like protein</fullName>
    </submittedName>
</protein>
<organism evidence="1 2">
    <name type="scientific">Polynucleobacter brandtiae</name>
    <dbReference type="NCBI Taxonomy" id="1938816"/>
    <lineage>
        <taxon>Bacteria</taxon>
        <taxon>Pseudomonadati</taxon>
        <taxon>Pseudomonadota</taxon>
        <taxon>Betaproteobacteria</taxon>
        <taxon>Burkholderiales</taxon>
        <taxon>Burkholderiaceae</taxon>
        <taxon>Polynucleobacter</taxon>
    </lineage>
</organism>
<accession>A0A2M8VXZ7</accession>
<dbReference type="AlphaFoldDB" id="A0A2M8VXZ7"/>
<proteinExistence type="predicted"/>
<comment type="caution">
    <text evidence="1">The sequence shown here is derived from an EMBL/GenBank/DDBJ whole genome shotgun (WGS) entry which is preliminary data.</text>
</comment>
<gene>
    <name evidence="1" type="ORF">B0G85_0095</name>
</gene>
<keyword evidence="2" id="KW-1185">Reference proteome</keyword>
<name>A0A2M8VXZ7_9BURK</name>